<proteinExistence type="predicted"/>
<organism evidence="1 2">
    <name type="scientific">Caerostris extrusa</name>
    <name type="common">Bark spider</name>
    <name type="synonym">Caerostris bankana</name>
    <dbReference type="NCBI Taxonomy" id="172846"/>
    <lineage>
        <taxon>Eukaryota</taxon>
        <taxon>Metazoa</taxon>
        <taxon>Ecdysozoa</taxon>
        <taxon>Arthropoda</taxon>
        <taxon>Chelicerata</taxon>
        <taxon>Arachnida</taxon>
        <taxon>Araneae</taxon>
        <taxon>Araneomorphae</taxon>
        <taxon>Entelegynae</taxon>
        <taxon>Araneoidea</taxon>
        <taxon>Araneidae</taxon>
        <taxon>Caerostris</taxon>
    </lineage>
</organism>
<gene>
    <name evidence="1" type="ORF">CEXT_700881</name>
</gene>
<dbReference type="AlphaFoldDB" id="A0AAV4WXM5"/>
<reference evidence="1 2" key="1">
    <citation type="submission" date="2021-06" db="EMBL/GenBank/DDBJ databases">
        <title>Caerostris extrusa draft genome.</title>
        <authorList>
            <person name="Kono N."/>
            <person name="Arakawa K."/>
        </authorList>
    </citation>
    <scope>NUCLEOTIDE SEQUENCE [LARGE SCALE GENOMIC DNA]</scope>
</reference>
<comment type="caution">
    <text evidence="1">The sequence shown here is derived from an EMBL/GenBank/DDBJ whole genome shotgun (WGS) entry which is preliminary data.</text>
</comment>
<keyword evidence="2" id="KW-1185">Reference proteome</keyword>
<name>A0AAV4WXM5_CAEEX</name>
<accession>A0AAV4WXM5</accession>
<evidence type="ECO:0000313" key="1">
    <source>
        <dbReference type="EMBL" id="GIY86994.1"/>
    </source>
</evidence>
<dbReference type="Proteomes" id="UP001054945">
    <property type="component" value="Unassembled WGS sequence"/>
</dbReference>
<protein>
    <submittedName>
        <fullName evidence="1">Uncharacterized protein</fullName>
    </submittedName>
</protein>
<evidence type="ECO:0000313" key="2">
    <source>
        <dbReference type="Proteomes" id="UP001054945"/>
    </source>
</evidence>
<dbReference type="EMBL" id="BPLR01016866">
    <property type="protein sequence ID" value="GIY86994.1"/>
    <property type="molecule type" value="Genomic_DNA"/>
</dbReference>
<sequence>MLKIDGAASADVVDDAIAETIRRDMLAVDTFFCRSEIGEYHSEVHHLNSYDSDTDIEAPPMAIPNPVNYSLL</sequence>